<gene>
    <name evidence="6" type="primary">gbpR</name>
    <name evidence="6" type="ORF">JDO7802_00316</name>
</gene>
<dbReference type="InterPro" id="IPR036390">
    <property type="entry name" value="WH_DNA-bd_sf"/>
</dbReference>
<dbReference type="PROSITE" id="PS50931">
    <property type="entry name" value="HTH_LYSR"/>
    <property type="match status" value="1"/>
</dbReference>
<dbReference type="Pfam" id="PF00126">
    <property type="entry name" value="HTH_1"/>
    <property type="match status" value="1"/>
</dbReference>
<evidence type="ECO:0000259" key="5">
    <source>
        <dbReference type="PROSITE" id="PS50931"/>
    </source>
</evidence>
<dbReference type="InterPro" id="IPR050950">
    <property type="entry name" value="HTH-type_LysR_regulators"/>
</dbReference>
<dbReference type="EMBL" id="CXSU01000005">
    <property type="protein sequence ID" value="CTQ48314.1"/>
    <property type="molecule type" value="Genomic_DNA"/>
</dbReference>
<keyword evidence="7" id="KW-1185">Reference proteome</keyword>
<dbReference type="GO" id="GO:0003677">
    <property type="term" value="F:DNA binding"/>
    <property type="evidence" value="ECO:0007669"/>
    <property type="project" value="UniProtKB-KW"/>
</dbReference>
<dbReference type="OrthoDB" id="8479870at2"/>
<evidence type="ECO:0000313" key="6">
    <source>
        <dbReference type="EMBL" id="CTQ48314.1"/>
    </source>
</evidence>
<dbReference type="SUPFAM" id="SSF53850">
    <property type="entry name" value="Periplasmic binding protein-like II"/>
    <property type="match status" value="1"/>
</dbReference>
<dbReference type="Gene3D" id="3.40.190.290">
    <property type="match status" value="1"/>
</dbReference>
<dbReference type="SUPFAM" id="SSF46785">
    <property type="entry name" value="Winged helix' DNA-binding domain"/>
    <property type="match status" value="1"/>
</dbReference>
<dbReference type="GO" id="GO:0005829">
    <property type="term" value="C:cytosol"/>
    <property type="evidence" value="ECO:0007669"/>
    <property type="project" value="TreeGrafter"/>
</dbReference>
<comment type="similarity">
    <text evidence="1">Belongs to the LysR transcriptional regulatory family.</text>
</comment>
<evidence type="ECO:0000256" key="1">
    <source>
        <dbReference type="ARBA" id="ARBA00009437"/>
    </source>
</evidence>
<dbReference type="InterPro" id="IPR005119">
    <property type="entry name" value="LysR_subst-bd"/>
</dbReference>
<dbReference type="InterPro" id="IPR036388">
    <property type="entry name" value="WH-like_DNA-bd_sf"/>
</dbReference>
<evidence type="ECO:0000256" key="2">
    <source>
        <dbReference type="ARBA" id="ARBA00023015"/>
    </source>
</evidence>
<dbReference type="PANTHER" id="PTHR30419">
    <property type="entry name" value="HTH-TYPE TRANSCRIPTIONAL REGULATOR YBHD"/>
    <property type="match status" value="1"/>
</dbReference>
<protein>
    <submittedName>
        <fullName evidence="6">Galactose-binding protein regulator</fullName>
    </submittedName>
</protein>
<feature type="domain" description="HTH lysR-type" evidence="5">
    <location>
        <begin position="1"/>
        <end position="58"/>
    </location>
</feature>
<sequence length="295" mass="32078">MNLRALSVFVGIIEEETLTRAAARMNLSQSAASRLLSLLEVDLAAELFARDGRRMVPTAAAEALYPEALRILAQVDALPDVAATERAGAPLRVICHPRLAGGLVVPAFATLARRQPDLRVRFETAPRRELARRVLAGRYDLAVAALPLSLGAVEAVTLGTVRLGILLARDHPLADRPSLDLSDLSDVPYIALDETTAVRRLLDATLPGQRGPLQPRHEVSTGTNAYRLVAAGLGFTFADPVALDPELRDRVRLIPWRRSQSIAFGYFRFDGARMASVDAMVRAMEDVVRPLLQAP</sequence>
<dbReference type="CDD" id="cd05466">
    <property type="entry name" value="PBP2_LTTR_substrate"/>
    <property type="match status" value="1"/>
</dbReference>
<proteinExistence type="inferred from homology"/>
<dbReference type="GO" id="GO:0003700">
    <property type="term" value="F:DNA-binding transcription factor activity"/>
    <property type="evidence" value="ECO:0007669"/>
    <property type="project" value="InterPro"/>
</dbReference>
<dbReference type="Proteomes" id="UP000049222">
    <property type="component" value="Unassembled WGS sequence"/>
</dbReference>
<dbReference type="PANTHER" id="PTHR30419:SF31">
    <property type="entry name" value="BLR3139 PROTEIN"/>
    <property type="match status" value="1"/>
</dbReference>
<dbReference type="Gene3D" id="1.10.10.10">
    <property type="entry name" value="Winged helix-like DNA-binding domain superfamily/Winged helix DNA-binding domain"/>
    <property type="match status" value="1"/>
</dbReference>
<name>A0A0M6YEF2_9RHOB</name>
<keyword evidence="4" id="KW-0804">Transcription</keyword>
<reference evidence="6 7" key="1">
    <citation type="submission" date="2015-07" db="EMBL/GenBank/DDBJ databases">
        <authorList>
            <person name="Noorani M."/>
        </authorList>
    </citation>
    <scope>NUCLEOTIDE SEQUENCE [LARGE SCALE GENOMIC DNA]</scope>
    <source>
        <strain evidence="6 7">CECT 7802</strain>
    </source>
</reference>
<organism evidence="6 7">
    <name type="scientific">Jannaschia donghaensis</name>
    <dbReference type="NCBI Taxonomy" id="420998"/>
    <lineage>
        <taxon>Bacteria</taxon>
        <taxon>Pseudomonadati</taxon>
        <taxon>Pseudomonadota</taxon>
        <taxon>Alphaproteobacteria</taxon>
        <taxon>Rhodobacterales</taxon>
        <taxon>Roseobacteraceae</taxon>
        <taxon>Jannaschia</taxon>
    </lineage>
</organism>
<evidence type="ECO:0000256" key="3">
    <source>
        <dbReference type="ARBA" id="ARBA00023125"/>
    </source>
</evidence>
<dbReference type="STRING" id="420998.JDO7802_00316"/>
<dbReference type="Pfam" id="PF03466">
    <property type="entry name" value="LysR_substrate"/>
    <property type="match status" value="1"/>
</dbReference>
<keyword evidence="2" id="KW-0805">Transcription regulation</keyword>
<dbReference type="InterPro" id="IPR000847">
    <property type="entry name" value="LysR_HTH_N"/>
</dbReference>
<keyword evidence="3" id="KW-0238">DNA-binding</keyword>
<accession>A0A0M6YEF2</accession>
<evidence type="ECO:0000313" key="7">
    <source>
        <dbReference type="Proteomes" id="UP000049222"/>
    </source>
</evidence>
<evidence type="ECO:0000256" key="4">
    <source>
        <dbReference type="ARBA" id="ARBA00023163"/>
    </source>
</evidence>
<dbReference type="RefSeq" id="WP_083480962.1">
    <property type="nucleotide sequence ID" value="NZ_CXSU01000005.1"/>
</dbReference>
<dbReference type="PRINTS" id="PR00039">
    <property type="entry name" value="HTHLYSR"/>
</dbReference>
<dbReference type="AlphaFoldDB" id="A0A0M6YEF2"/>